<dbReference type="Proteomes" id="UP000886998">
    <property type="component" value="Unassembled WGS sequence"/>
</dbReference>
<sequence length="277" mass="31192">MESKKAKRTALCKSFTICANNIEKAIRDAKSSTNDFIALQELLQDTFRRLVEGQEILLGAILTKEDFVRRLKRISKKQKPTEIGTVYILTILEKVIQVSLSWLKNPSVSSAAESYSQKLLQLLKFLGLEVEGEQRVLQAKSGFKSDDVSRNKTEQSHRNEDVNTLPTSAALVSTVERKSVLITSKACFKCLKEKHSACFCENKNLHCSFCIEKWHHILLCPKKELNKVNIENAVSNTLSNQTQENSHVYLQTIALKISGGNRELVMQYLLDSGSEGT</sequence>
<accession>A0A8X6IE47</accession>
<keyword evidence="2" id="KW-1185">Reference proteome</keyword>
<dbReference type="OrthoDB" id="6765836at2759"/>
<reference evidence="1" key="1">
    <citation type="submission" date="2020-08" db="EMBL/GenBank/DDBJ databases">
        <title>Multicomponent nature underlies the extraordinary mechanical properties of spider dragline silk.</title>
        <authorList>
            <person name="Kono N."/>
            <person name="Nakamura H."/>
            <person name="Mori M."/>
            <person name="Yoshida Y."/>
            <person name="Ohtoshi R."/>
            <person name="Malay A.D."/>
            <person name="Moran D.A.P."/>
            <person name="Tomita M."/>
            <person name="Numata K."/>
            <person name="Arakawa K."/>
        </authorList>
    </citation>
    <scope>NUCLEOTIDE SEQUENCE</scope>
</reference>
<protein>
    <submittedName>
        <fullName evidence="1">Uncharacterized protein</fullName>
    </submittedName>
</protein>
<evidence type="ECO:0000313" key="2">
    <source>
        <dbReference type="Proteomes" id="UP000886998"/>
    </source>
</evidence>
<name>A0A8X6IE47_9ARAC</name>
<organism evidence="1 2">
    <name type="scientific">Trichonephila inaurata madagascariensis</name>
    <dbReference type="NCBI Taxonomy" id="2747483"/>
    <lineage>
        <taxon>Eukaryota</taxon>
        <taxon>Metazoa</taxon>
        <taxon>Ecdysozoa</taxon>
        <taxon>Arthropoda</taxon>
        <taxon>Chelicerata</taxon>
        <taxon>Arachnida</taxon>
        <taxon>Araneae</taxon>
        <taxon>Araneomorphae</taxon>
        <taxon>Entelegynae</taxon>
        <taxon>Araneoidea</taxon>
        <taxon>Nephilidae</taxon>
        <taxon>Trichonephila</taxon>
        <taxon>Trichonephila inaurata</taxon>
    </lineage>
</organism>
<dbReference type="AlphaFoldDB" id="A0A8X6IE47"/>
<gene>
    <name evidence="1" type="ORF">TNIN_465761</name>
</gene>
<comment type="caution">
    <text evidence="1">The sequence shown here is derived from an EMBL/GenBank/DDBJ whole genome shotgun (WGS) entry which is preliminary data.</text>
</comment>
<evidence type="ECO:0000313" key="1">
    <source>
        <dbReference type="EMBL" id="GFS42310.1"/>
    </source>
</evidence>
<proteinExistence type="predicted"/>
<dbReference type="EMBL" id="BMAV01025540">
    <property type="protein sequence ID" value="GFS42310.1"/>
    <property type="molecule type" value="Genomic_DNA"/>
</dbReference>